<name>A0A5C2RU27_9APHY</name>
<evidence type="ECO:0000256" key="2">
    <source>
        <dbReference type="ARBA" id="ARBA00022737"/>
    </source>
</evidence>
<dbReference type="STRING" id="1328759.A0A5C2RU27"/>
<evidence type="ECO:0000313" key="4">
    <source>
        <dbReference type="EMBL" id="RPD53686.1"/>
    </source>
</evidence>
<dbReference type="EMBL" id="ML122317">
    <property type="protein sequence ID" value="RPD53686.1"/>
    <property type="molecule type" value="Genomic_DNA"/>
</dbReference>
<evidence type="ECO:0000256" key="3">
    <source>
        <dbReference type="PROSITE-ProRule" id="PRU00221"/>
    </source>
</evidence>
<feature type="repeat" description="WD" evidence="3">
    <location>
        <begin position="568"/>
        <end position="609"/>
    </location>
</feature>
<dbReference type="AlphaFoldDB" id="A0A5C2RU27"/>
<dbReference type="PANTHER" id="PTHR19879">
    <property type="entry name" value="TRANSCRIPTION INITIATION FACTOR TFIID"/>
    <property type="match status" value="1"/>
</dbReference>
<gene>
    <name evidence="4" type="ORF">L227DRAFT_616779</name>
</gene>
<dbReference type="SMART" id="SM00320">
    <property type="entry name" value="WD40"/>
    <property type="match status" value="4"/>
</dbReference>
<reference evidence="4" key="1">
    <citation type="journal article" date="2018" name="Genome Biol. Evol.">
        <title>Genomics and development of Lentinus tigrinus, a white-rot wood-decaying mushroom with dimorphic fruiting bodies.</title>
        <authorList>
            <person name="Wu B."/>
            <person name="Xu Z."/>
            <person name="Knudson A."/>
            <person name="Carlson A."/>
            <person name="Chen N."/>
            <person name="Kovaka S."/>
            <person name="LaButti K."/>
            <person name="Lipzen A."/>
            <person name="Pennachio C."/>
            <person name="Riley R."/>
            <person name="Schakwitz W."/>
            <person name="Umezawa K."/>
            <person name="Ohm R.A."/>
            <person name="Grigoriev I.V."/>
            <person name="Nagy L.G."/>
            <person name="Gibbons J."/>
            <person name="Hibbett D."/>
        </authorList>
    </citation>
    <scope>NUCLEOTIDE SEQUENCE [LARGE SCALE GENOMIC DNA]</scope>
    <source>
        <strain evidence="4">ALCF2SS1-6</strain>
    </source>
</reference>
<keyword evidence="2" id="KW-0677">Repeat</keyword>
<feature type="repeat" description="WD" evidence="3">
    <location>
        <begin position="610"/>
        <end position="651"/>
    </location>
</feature>
<accession>A0A5C2RU27</accession>
<sequence length="729" mass="81113">MDSHAHPEATSLASTSPPLVRAHMHIPSISFRRQFPVEVQERIIDQFRIRDDVRSLRACALTCQAWHVRSRFHLFRDIRIRGRQQFEDICSYLRTHKFLGSLVQSILIDATRLRDKGYRFPASRFVCVPLLDQLPNLHRCKLRDVHSKEHPAVFHPSILTYLMTHSSIETLCLSHTRFSSPTSLFALISALPRLRHLVCKGVDMDRMMMGGSDAQAVKLGQVYRRKHTRLRSLELRRYISLSDPFLLIAGGTVENLVLYVAPSSANDIVPSSPRIEETRAALAGVRSLELHVTSYYGRNTPTKPSEIARDFTNRLDITVAFHGPSYRLQHLLQDSANTTLLESLQQTILSLSPTSVTFVTSPTSVGWTSTQAAIRLAFPLLFKQEIAKVVPPVGVNGPFKDRICGVEISPDGLSVASWDSEGFIALWQSEEPGAIVKEWTVPQCEGMIFTPDSRRLVDSEESKSICWIWDMYSTASPRKLLKYGDPVEHTAFNPVDSAQVFMTLRSGIIQIRDVASGVVLTNLAGGHDFEPHESLPLYSPDGVHIATTTGSEARLCNTKTLAVLVPIKYAHEDRFAWKSFSPDGTRILSSSSNAPAQLWDPHTARPILSLEAHINPIEAASFSPNSRLLALGYEDGTVRLWDVSDGKCLAVFTEHTARVTHLVFSVGGDILCSAGEDGGVYIRRLCDILPHSRRSKSFGMNDTPGALCIVDSCYCHEFASLPALNTKSP</sequence>
<dbReference type="Pfam" id="PF00400">
    <property type="entry name" value="WD40"/>
    <property type="match status" value="2"/>
</dbReference>
<dbReference type="Gene3D" id="2.130.10.10">
    <property type="entry name" value="YVTN repeat-like/Quinoprotein amine dehydrogenase"/>
    <property type="match status" value="2"/>
</dbReference>
<dbReference type="InterPro" id="IPR019775">
    <property type="entry name" value="WD40_repeat_CS"/>
</dbReference>
<dbReference type="PROSITE" id="PS50082">
    <property type="entry name" value="WD_REPEATS_2"/>
    <property type="match status" value="2"/>
</dbReference>
<dbReference type="InterPro" id="IPR015943">
    <property type="entry name" value="WD40/YVTN_repeat-like_dom_sf"/>
</dbReference>
<dbReference type="InterPro" id="IPR001680">
    <property type="entry name" value="WD40_rpt"/>
</dbReference>
<evidence type="ECO:0000256" key="1">
    <source>
        <dbReference type="ARBA" id="ARBA00022574"/>
    </source>
</evidence>
<dbReference type="OrthoDB" id="2748152at2759"/>
<dbReference type="InterPro" id="IPR036322">
    <property type="entry name" value="WD40_repeat_dom_sf"/>
</dbReference>
<proteinExistence type="predicted"/>
<evidence type="ECO:0000313" key="5">
    <source>
        <dbReference type="Proteomes" id="UP000313359"/>
    </source>
</evidence>
<dbReference type="SUPFAM" id="SSF50978">
    <property type="entry name" value="WD40 repeat-like"/>
    <property type="match status" value="1"/>
</dbReference>
<keyword evidence="5" id="KW-1185">Reference proteome</keyword>
<dbReference type="PANTHER" id="PTHR19879:SF9">
    <property type="entry name" value="TRANSCRIPTION INITIATION FACTOR TFIID SUBUNIT 5"/>
    <property type="match status" value="1"/>
</dbReference>
<organism evidence="4 5">
    <name type="scientific">Lentinus tigrinus ALCF2SS1-6</name>
    <dbReference type="NCBI Taxonomy" id="1328759"/>
    <lineage>
        <taxon>Eukaryota</taxon>
        <taxon>Fungi</taxon>
        <taxon>Dikarya</taxon>
        <taxon>Basidiomycota</taxon>
        <taxon>Agaricomycotina</taxon>
        <taxon>Agaricomycetes</taxon>
        <taxon>Polyporales</taxon>
        <taxon>Polyporaceae</taxon>
        <taxon>Lentinus</taxon>
    </lineage>
</organism>
<protein>
    <submittedName>
        <fullName evidence="4">WD40 repeat-like protein</fullName>
    </submittedName>
</protein>
<dbReference type="Proteomes" id="UP000313359">
    <property type="component" value="Unassembled WGS sequence"/>
</dbReference>
<dbReference type="PROSITE" id="PS50294">
    <property type="entry name" value="WD_REPEATS_REGION"/>
    <property type="match status" value="1"/>
</dbReference>
<dbReference type="PROSITE" id="PS00678">
    <property type="entry name" value="WD_REPEATS_1"/>
    <property type="match status" value="1"/>
</dbReference>
<keyword evidence="1 3" id="KW-0853">WD repeat</keyword>
<dbReference type="SUPFAM" id="SSF52047">
    <property type="entry name" value="RNI-like"/>
    <property type="match status" value="1"/>
</dbReference>